<accession>A0A146M1K8</accession>
<sequence length="111" mass="12629">LAAWKMVAPWATAWYEGWIMRVTLGRERPNTRMLQFNEFHQGSCHKFTLIIHYFRPISNTSPLREAFGCCIALRSKHGPPQGIIGICMEVFQVNGSPSPSALSLPYSYLNE</sequence>
<gene>
    <name evidence="1" type="ORF">g.77141</name>
</gene>
<protein>
    <submittedName>
        <fullName evidence="1">Uncharacterized protein</fullName>
    </submittedName>
</protein>
<dbReference type="AlphaFoldDB" id="A0A146M1K8"/>
<organism evidence="1">
    <name type="scientific">Lygus hesperus</name>
    <name type="common">Western plant bug</name>
    <dbReference type="NCBI Taxonomy" id="30085"/>
    <lineage>
        <taxon>Eukaryota</taxon>
        <taxon>Metazoa</taxon>
        <taxon>Ecdysozoa</taxon>
        <taxon>Arthropoda</taxon>
        <taxon>Hexapoda</taxon>
        <taxon>Insecta</taxon>
        <taxon>Pterygota</taxon>
        <taxon>Neoptera</taxon>
        <taxon>Paraneoptera</taxon>
        <taxon>Hemiptera</taxon>
        <taxon>Heteroptera</taxon>
        <taxon>Panheteroptera</taxon>
        <taxon>Cimicomorpha</taxon>
        <taxon>Miridae</taxon>
        <taxon>Mirini</taxon>
        <taxon>Lygus</taxon>
    </lineage>
</organism>
<dbReference type="EMBL" id="GDHC01005972">
    <property type="protein sequence ID" value="JAQ12657.1"/>
    <property type="molecule type" value="Transcribed_RNA"/>
</dbReference>
<reference evidence="1" key="1">
    <citation type="journal article" date="2016" name="Gigascience">
        <title>De novo construction of an expanded transcriptome assembly for the western tarnished plant bug, Lygus hesperus.</title>
        <authorList>
            <person name="Tassone E.E."/>
            <person name="Geib S.M."/>
            <person name="Hall B."/>
            <person name="Fabrick J.A."/>
            <person name="Brent C.S."/>
            <person name="Hull J.J."/>
        </authorList>
    </citation>
    <scope>NUCLEOTIDE SEQUENCE</scope>
</reference>
<proteinExistence type="predicted"/>
<feature type="non-terminal residue" evidence="1">
    <location>
        <position position="1"/>
    </location>
</feature>
<evidence type="ECO:0000313" key="1">
    <source>
        <dbReference type="EMBL" id="JAQ12657.1"/>
    </source>
</evidence>
<name>A0A146M1K8_LYGHE</name>